<accession>A0AAJ6AGZ5</accession>
<evidence type="ECO:0000313" key="1">
    <source>
        <dbReference type="EMBL" id="WGH92089.1"/>
    </source>
</evidence>
<evidence type="ECO:0000313" key="2">
    <source>
        <dbReference type="Proteomes" id="UP001224674"/>
    </source>
</evidence>
<reference evidence="1 2" key="1">
    <citation type="submission" date="2023-03" db="EMBL/GenBank/DDBJ databases">
        <title>Complete genome sequences of several Auritidibacter ignavus strains isolated from ear infections.</title>
        <authorList>
            <person name="Baehr T."/>
            <person name="Baumhoegger A.M."/>
        </authorList>
    </citation>
    <scope>NUCLEOTIDE SEQUENCE [LARGE SCALE GENOMIC DNA]</scope>
    <source>
        <strain evidence="1 2">BABAE-6</strain>
    </source>
</reference>
<gene>
    <name evidence="1" type="ORF">QDX21_07035</name>
</gene>
<organism evidence="1 2">
    <name type="scientific">Auritidibacter ignavus</name>
    <dbReference type="NCBI Taxonomy" id="678932"/>
    <lineage>
        <taxon>Bacteria</taxon>
        <taxon>Bacillati</taxon>
        <taxon>Actinomycetota</taxon>
        <taxon>Actinomycetes</taxon>
        <taxon>Micrococcales</taxon>
        <taxon>Micrococcaceae</taxon>
        <taxon>Auritidibacter</taxon>
    </lineage>
</organism>
<proteinExistence type="predicted"/>
<dbReference type="AlphaFoldDB" id="A0AAJ6AGZ5"/>
<dbReference type="RefSeq" id="WP_279674334.1">
    <property type="nucleotide sequence ID" value="NZ_CP122566.1"/>
</dbReference>
<dbReference type="Proteomes" id="UP001224674">
    <property type="component" value="Chromosome"/>
</dbReference>
<name>A0AAJ6AGZ5_9MICC</name>
<dbReference type="EMBL" id="CP122566">
    <property type="protein sequence ID" value="WGH92089.1"/>
    <property type="molecule type" value="Genomic_DNA"/>
</dbReference>
<protein>
    <submittedName>
        <fullName evidence="1">Uncharacterized protein</fullName>
    </submittedName>
</protein>
<sequence>MRVISVEARTGRVLDWELQAHADEVTVTEVLDGHTVLDLSLRADYHARTDRDGHPVLLEQGTVFFVENDDGKLLPAVMDSGSLETDYRVQASGPSGLAHDMPWTREEMRRSGTDALHLWKHVWSRVIIDTGIYALDIDGLSSSGQVVGRAPTSAYRDKLDELKTIQDFLTRRKDDRTAYWEKETQRRARVLAKRGGRSGVGEIVTSTEPPEPKDGASYKIVIHQNQDGDVLRVWHWKWSTKTPGTGEWYYRSNGPSRQAAKDYLSAKNTLENSKNWFGSRVARAEELEKWLETHEEEQGPEHYTISPWEDRDLSDTLQKLQDIGGFEYVETGSWVDDTPHPVMRVARRFGTRRHDLRYELGANVHDIPEIQRGEFFTRVTVTGSGEGKSTLMEDRAWKHPRLLDKHVTVSESDLGTRQLVRSRADKELKRLKSGFQYQLDRLTVVDSPLAPNRLLNLGDEIRVVGDMPDGTGLSMWVRVVEITRSWSSTGTGDTMELGVEPIVK</sequence>
<keyword evidence="2" id="KW-1185">Reference proteome</keyword>